<dbReference type="PROSITE" id="PS01039">
    <property type="entry name" value="SBP_BACTERIAL_3"/>
    <property type="match status" value="1"/>
</dbReference>
<keyword evidence="3 5" id="KW-0732">Signal</keyword>
<keyword evidence="8" id="KW-1185">Reference proteome</keyword>
<reference evidence="8" key="1">
    <citation type="submission" date="2016-11" db="EMBL/GenBank/DDBJ databases">
        <authorList>
            <person name="Varghese N."/>
            <person name="Submissions S."/>
        </authorList>
    </citation>
    <scope>NUCLEOTIDE SEQUENCE [LARGE SCALE GENOMIC DNA]</scope>
    <source>
        <strain evidence="8">DSM 16579</strain>
    </source>
</reference>
<dbReference type="PANTHER" id="PTHR35936:SF17">
    <property type="entry name" value="ARGININE-BINDING EXTRACELLULAR PROTEIN ARTP"/>
    <property type="match status" value="1"/>
</dbReference>
<feature type="signal peptide" evidence="5">
    <location>
        <begin position="1"/>
        <end position="25"/>
    </location>
</feature>
<organism evidence="7 8">
    <name type="scientific">Marinomonas polaris DSM 16579</name>
    <dbReference type="NCBI Taxonomy" id="1122206"/>
    <lineage>
        <taxon>Bacteria</taxon>
        <taxon>Pseudomonadati</taxon>
        <taxon>Pseudomonadota</taxon>
        <taxon>Gammaproteobacteria</taxon>
        <taxon>Oceanospirillales</taxon>
        <taxon>Oceanospirillaceae</taxon>
        <taxon>Marinomonas</taxon>
    </lineage>
</organism>
<dbReference type="GO" id="GO:0030313">
    <property type="term" value="C:cell envelope"/>
    <property type="evidence" value="ECO:0007669"/>
    <property type="project" value="UniProtKB-SubCell"/>
</dbReference>
<dbReference type="RefSeq" id="WP_072839525.1">
    <property type="nucleotide sequence ID" value="NZ_FQVF01000008.1"/>
</dbReference>
<evidence type="ECO:0000256" key="4">
    <source>
        <dbReference type="RuleBase" id="RU003744"/>
    </source>
</evidence>
<dbReference type="Pfam" id="PF00497">
    <property type="entry name" value="SBP_bac_3"/>
    <property type="match status" value="1"/>
</dbReference>
<comment type="subcellular location">
    <subcellularLocation>
        <location evidence="1">Cell envelope</location>
    </subcellularLocation>
</comment>
<dbReference type="Gene3D" id="3.40.190.10">
    <property type="entry name" value="Periplasmic binding protein-like II"/>
    <property type="match status" value="2"/>
</dbReference>
<accession>A0A1M5BRQ4</accession>
<feature type="domain" description="Solute-binding protein family 3/N-terminal" evidence="6">
    <location>
        <begin position="28"/>
        <end position="250"/>
    </location>
</feature>
<dbReference type="InterPro" id="IPR018313">
    <property type="entry name" value="SBP_3_CS"/>
</dbReference>
<dbReference type="EMBL" id="FQVF01000008">
    <property type="protein sequence ID" value="SHF45096.1"/>
    <property type="molecule type" value="Genomic_DNA"/>
</dbReference>
<dbReference type="AlphaFoldDB" id="A0A1M5BRQ4"/>
<proteinExistence type="inferred from homology"/>
<evidence type="ECO:0000313" key="8">
    <source>
        <dbReference type="Proteomes" id="UP000184517"/>
    </source>
</evidence>
<evidence type="ECO:0000259" key="6">
    <source>
        <dbReference type="SMART" id="SM00062"/>
    </source>
</evidence>
<dbReference type="SMART" id="SM00062">
    <property type="entry name" value="PBPb"/>
    <property type="match status" value="1"/>
</dbReference>
<comment type="similarity">
    <text evidence="2 4">Belongs to the bacterial solute-binding protein 3 family.</text>
</comment>
<evidence type="ECO:0000256" key="5">
    <source>
        <dbReference type="SAM" id="SignalP"/>
    </source>
</evidence>
<evidence type="ECO:0000256" key="2">
    <source>
        <dbReference type="ARBA" id="ARBA00010333"/>
    </source>
</evidence>
<dbReference type="OrthoDB" id="9768183at2"/>
<sequence>MKLKKMVLGSALLLTAALSAVSVQAADKVRFVTEGAWAPFNFIDEAGKPQGFDVDIARALCAKMEADCEILTQDWDGLIPGLKVRKFDAIIASMSITEDRLKVVDFTNKYYSGGLRFMGRVGEKFDLAKLDGKTIGAQRATLGAQYLEDNFAGKANLKFYDNQDNVYLDLISGRLDIVLSDELPTYNWLKTSESGSKFEFKGDAFMKTDNIAIAIRKGDDKLKAKLNKALDAILADGTYQKINAKYFPFSIY</sequence>
<name>A0A1M5BRQ4_9GAMM</name>
<dbReference type="SUPFAM" id="SSF53850">
    <property type="entry name" value="Periplasmic binding protein-like II"/>
    <property type="match status" value="1"/>
</dbReference>
<dbReference type="Proteomes" id="UP000184517">
    <property type="component" value="Unassembled WGS sequence"/>
</dbReference>
<dbReference type="STRING" id="1122206.SAMN02745753_01953"/>
<dbReference type="InterPro" id="IPR001638">
    <property type="entry name" value="Solute-binding_3/MltF_N"/>
</dbReference>
<evidence type="ECO:0000256" key="3">
    <source>
        <dbReference type="ARBA" id="ARBA00022729"/>
    </source>
</evidence>
<feature type="chain" id="PRO_5009909139" evidence="5">
    <location>
        <begin position="26"/>
        <end position="252"/>
    </location>
</feature>
<protein>
    <submittedName>
        <fullName evidence="7">Amino acid ABC transporter substrate-binding protein, PAAT family</fullName>
    </submittedName>
</protein>
<gene>
    <name evidence="7" type="ORF">SAMN02745753_01953</name>
</gene>
<dbReference type="PANTHER" id="PTHR35936">
    <property type="entry name" value="MEMBRANE-BOUND LYTIC MUREIN TRANSGLYCOSYLASE F"/>
    <property type="match status" value="1"/>
</dbReference>
<evidence type="ECO:0000256" key="1">
    <source>
        <dbReference type="ARBA" id="ARBA00004196"/>
    </source>
</evidence>
<evidence type="ECO:0000313" key="7">
    <source>
        <dbReference type="EMBL" id="SHF45096.1"/>
    </source>
</evidence>